<evidence type="ECO:0000313" key="6">
    <source>
        <dbReference type="Proteomes" id="UP000309454"/>
    </source>
</evidence>
<dbReference type="Gene3D" id="3.40.1280.10">
    <property type="match status" value="1"/>
</dbReference>
<keyword evidence="2 5" id="KW-0489">Methyltransferase</keyword>
<evidence type="ECO:0000313" key="5">
    <source>
        <dbReference type="EMBL" id="TJW11440.1"/>
    </source>
</evidence>
<protein>
    <submittedName>
        <fullName evidence="5">23S rRNA (Guanosine(2251)-2'-O)-methyltransferase RlmB</fullName>
    </submittedName>
</protein>
<dbReference type="AlphaFoldDB" id="A0A4T9T8R2"/>
<dbReference type="GO" id="GO:0003723">
    <property type="term" value="F:RNA binding"/>
    <property type="evidence" value="ECO:0007669"/>
    <property type="project" value="InterPro"/>
</dbReference>
<dbReference type="InterPro" id="IPR029026">
    <property type="entry name" value="tRNA_m1G_MTases_N"/>
</dbReference>
<keyword evidence="3 5" id="KW-0808">Transferase</keyword>
<dbReference type="InterPro" id="IPR013123">
    <property type="entry name" value="SpoU_subst-bd"/>
</dbReference>
<evidence type="ECO:0000259" key="4">
    <source>
        <dbReference type="SMART" id="SM00967"/>
    </source>
</evidence>
<name>A0A4T9T8R2_9ACTN</name>
<dbReference type="Pfam" id="PF00588">
    <property type="entry name" value="SpoU_methylase"/>
    <property type="match status" value="1"/>
</dbReference>
<keyword evidence="6" id="KW-1185">Reference proteome</keyword>
<dbReference type="CDD" id="cd18103">
    <property type="entry name" value="SpoU-like_RlmB"/>
    <property type="match status" value="1"/>
</dbReference>
<dbReference type="InterPro" id="IPR029028">
    <property type="entry name" value="Alpha/beta_knot_MTases"/>
</dbReference>
<accession>A0A4T9T8R2</accession>
<dbReference type="NCBIfam" id="TIGR00186">
    <property type="entry name" value="rRNA_methyl_3"/>
    <property type="match status" value="1"/>
</dbReference>
<sequence>MADYIEGRRPILEAMRSGMPLKYILMADNVKRDGLVADLLRKAKNLDVPVRQISKKKLDEMSERGSHQGFIAESRPFEYVNGTFLLNAAKDYAEAHEGRALIVVCDHLTDAGNLGAVARSAEAVGASGLVIPNKRAARVTPATYKSSAGAIAHIPVAQVANIPSTLERFKEEGFWVAAASEHAADVAWKANLKGKIVLVLGNEAEGVSRLALETSDFSVKLPMEGEVSSLNVAQAGTALMYEWLRQNF</sequence>
<organism evidence="5 6">
    <name type="scientific">Parvibacter caecicola</name>
    <dbReference type="NCBI Taxonomy" id="747645"/>
    <lineage>
        <taxon>Bacteria</taxon>
        <taxon>Bacillati</taxon>
        <taxon>Actinomycetota</taxon>
        <taxon>Coriobacteriia</taxon>
        <taxon>Coriobacteriales</taxon>
        <taxon>Coriobacteriaceae</taxon>
        <taxon>Parvibacter</taxon>
    </lineage>
</organism>
<dbReference type="SUPFAM" id="SSF55315">
    <property type="entry name" value="L30e-like"/>
    <property type="match status" value="1"/>
</dbReference>
<dbReference type="InterPro" id="IPR001537">
    <property type="entry name" value="SpoU_MeTrfase"/>
</dbReference>
<comment type="similarity">
    <text evidence="1">Belongs to the class IV-like SAM-binding methyltransferase superfamily. RNA methyltransferase TrmH family.</text>
</comment>
<reference evidence="5 6" key="1">
    <citation type="submission" date="2019-04" db="EMBL/GenBank/DDBJ databases">
        <title>Microbes associate with the intestines of laboratory mice.</title>
        <authorList>
            <person name="Navarre W."/>
            <person name="Wong E."/>
            <person name="Huang K.C."/>
            <person name="Tropini C."/>
            <person name="Ng K."/>
            <person name="Yu B."/>
        </authorList>
    </citation>
    <scope>NUCLEOTIDE SEQUENCE [LARGE SCALE GENOMIC DNA]</scope>
    <source>
        <strain evidence="5 6">NM48_B13</strain>
    </source>
</reference>
<comment type="caution">
    <text evidence="5">The sequence shown here is derived from an EMBL/GenBank/DDBJ whole genome shotgun (WGS) entry which is preliminary data.</text>
</comment>
<evidence type="ECO:0000256" key="1">
    <source>
        <dbReference type="ARBA" id="ARBA00007228"/>
    </source>
</evidence>
<dbReference type="SUPFAM" id="SSF75217">
    <property type="entry name" value="alpha/beta knot"/>
    <property type="match status" value="1"/>
</dbReference>
<dbReference type="PANTHER" id="PTHR46429">
    <property type="entry name" value="23S RRNA (GUANOSINE-2'-O-)-METHYLTRANSFERASE RLMB"/>
    <property type="match status" value="1"/>
</dbReference>
<dbReference type="GO" id="GO:0032259">
    <property type="term" value="P:methylation"/>
    <property type="evidence" value="ECO:0007669"/>
    <property type="project" value="UniProtKB-KW"/>
</dbReference>
<dbReference type="OrthoDB" id="9785673at2"/>
<evidence type="ECO:0000256" key="3">
    <source>
        <dbReference type="ARBA" id="ARBA00022679"/>
    </source>
</evidence>
<dbReference type="InterPro" id="IPR029064">
    <property type="entry name" value="Ribosomal_eL30-like_sf"/>
</dbReference>
<dbReference type="Gene3D" id="3.30.1330.30">
    <property type="match status" value="1"/>
</dbReference>
<dbReference type="SMART" id="SM00967">
    <property type="entry name" value="SpoU_sub_bind"/>
    <property type="match status" value="1"/>
</dbReference>
<dbReference type="PANTHER" id="PTHR46429:SF1">
    <property type="entry name" value="23S RRNA (GUANOSINE-2'-O-)-METHYLTRANSFERASE RLMB"/>
    <property type="match status" value="1"/>
</dbReference>
<dbReference type="GO" id="GO:0005829">
    <property type="term" value="C:cytosol"/>
    <property type="evidence" value="ECO:0007669"/>
    <property type="project" value="TreeGrafter"/>
</dbReference>
<dbReference type="InterPro" id="IPR004441">
    <property type="entry name" value="rRNA_MeTrfase_TrmH"/>
</dbReference>
<gene>
    <name evidence="5" type="primary">rlmB</name>
    <name evidence="5" type="ORF">E5982_04350</name>
</gene>
<dbReference type="GO" id="GO:0008173">
    <property type="term" value="F:RNA methyltransferase activity"/>
    <property type="evidence" value="ECO:0007669"/>
    <property type="project" value="InterPro"/>
</dbReference>
<dbReference type="GO" id="GO:0006396">
    <property type="term" value="P:RNA processing"/>
    <property type="evidence" value="ECO:0007669"/>
    <property type="project" value="InterPro"/>
</dbReference>
<evidence type="ECO:0000256" key="2">
    <source>
        <dbReference type="ARBA" id="ARBA00022603"/>
    </source>
</evidence>
<feature type="domain" description="RNA 2-O ribose methyltransferase substrate binding" evidence="4">
    <location>
        <begin position="4"/>
        <end position="80"/>
    </location>
</feature>
<proteinExistence type="inferred from homology"/>
<dbReference type="RefSeq" id="WP_136845582.1">
    <property type="nucleotide sequence ID" value="NZ_SSTM01000002.1"/>
</dbReference>
<dbReference type="EMBL" id="SSTM01000002">
    <property type="protein sequence ID" value="TJW11440.1"/>
    <property type="molecule type" value="Genomic_DNA"/>
</dbReference>
<dbReference type="Pfam" id="PF08032">
    <property type="entry name" value="SpoU_sub_bind"/>
    <property type="match status" value="1"/>
</dbReference>
<dbReference type="Proteomes" id="UP000309454">
    <property type="component" value="Unassembled WGS sequence"/>
</dbReference>